<evidence type="ECO:0000313" key="1">
    <source>
        <dbReference type="EMBL" id="KAG7370519.1"/>
    </source>
</evidence>
<organism evidence="1 2">
    <name type="scientific">Nitzschia inconspicua</name>
    <dbReference type="NCBI Taxonomy" id="303405"/>
    <lineage>
        <taxon>Eukaryota</taxon>
        <taxon>Sar</taxon>
        <taxon>Stramenopiles</taxon>
        <taxon>Ochrophyta</taxon>
        <taxon>Bacillariophyta</taxon>
        <taxon>Bacillariophyceae</taxon>
        <taxon>Bacillariophycidae</taxon>
        <taxon>Bacillariales</taxon>
        <taxon>Bacillariaceae</taxon>
        <taxon>Nitzschia</taxon>
    </lineage>
</organism>
<reference evidence="1" key="2">
    <citation type="submission" date="2021-04" db="EMBL/GenBank/DDBJ databases">
        <authorList>
            <person name="Podell S."/>
        </authorList>
    </citation>
    <scope>NUCLEOTIDE SEQUENCE</scope>
    <source>
        <strain evidence="1">Hildebrandi</strain>
    </source>
</reference>
<evidence type="ECO:0000313" key="2">
    <source>
        <dbReference type="Proteomes" id="UP000693970"/>
    </source>
</evidence>
<dbReference type="Pfam" id="PF08713">
    <property type="entry name" value="DNA_alkylation"/>
    <property type="match status" value="1"/>
</dbReference>
<accession>A0A9K3LXV4</accession>
<dbReference type="EMBL" id="JAGRRH010000004">
    <property type="protein sequence ID" value="KAG7370519.1"/>
    <property type="molecule type" value="Genomic_DNA"/>
</dbReference>
<sequence length="325" mass="37269">MVPSFLLMTARYYTSRGATKTTTKLDRVVDMKGFDIQNFCRRMSFASHNRTVGSKSKREVDVEESASSISEDIAHGIRRRASPQTKEWFTNYVKGTTWMGCKMPTVREAVKEVVKKRTRDTPNSAQLLDAAVDLMQHQACDVKLAGMLLLSEHMPIADLATNSTVQRLEEDVLLQHCVDDWSSADWFAMKVLRKIVFGGNHDLVRRVLDYTAVQDTNTNNYLYVRRCGVVSFLTFERNRDKLPQDIGRQLVDACERSLLASPNERFTQTGIAWVLRYMLLEDKEKDMTLKMIVNHGHLWTKEAKKSLTEKLGKMDPRRKQILGLT</sequence>
<dbReference type="PANTHER" id="PTHR34070">
    <property type="entry name" value="ARMADILLO-TYPE FOLD"/>
    <property type="match status" value="1"/>
</dbReference>
<dbReference type="PANTHER" id="PTHR34070:SF1">
    <property type="entry name" value="DNA ALKYLATION REPAIR PROTEIN"/>
    <property type="match status" value="1"/>
</dbReference>
<reference evidence="1" key="1">
    <citation type="journal article" date="2021" name="Sci. Rep.">
        <title>Diploid genomic architecture of Nitzschia inconspicua, an elite biomass production diatom.</title>
        <authorList>
            <person name="Oliver A."/>
            <person name="Podell S."/>
            <person name="Pinowska A."/>
            <person name="Traller J.C."/>
            <person name="Smith S.R."/>
            <person name="McClure R."/>
            <person name="Beliaev A."/>
            <person name="Bohutskyi P."/>
            <person name="Hill E.A."/>
            <person name="Rabines A."/>
            <person name="Zheng H."/>
            <person name="Allen L.Z."/>
            <person name="Kuo A."/>
            <person name="Grigoriev I.V."/>
            <person name="Allen A.E."/>
            <person name="Hazlebeck D."/>
            <person name="Allen E.E."/>
        </authorList>
    </citation>
    <scope>NUCLEOTIDE SEQUENCE</scope>
    <source>
        <strain evidence="1">Hildebrandi</strain>
    </source>
</reference>
<protein>
    <submittedName>
        <fullName evidence="1">DNA alkylation repair enzyme</fullName>
    </submittedName>
</protein>
<proteinExistence type="predicted"/>
<comment type="caution">
    <text evidence="1">The sequence shown here is derived from an EMBL/GenBank/DDBJ whole genome shotgun (WGS) entry which is preliminary data.</text>
</comment>
<dbReference type="OrthoDB" id="51339at2759"/>
<gene>
    <name evidence="1" type="ORF">IV203_019089</name>
</gene>
<dbReference type="InterPro" id="IPR014825">
    <property type="entry name" value="DNA_alkylation"/>
</dbReference>
<dbReference type="Proteomes" id="UP000693970">
    <property type="component" value="Unassembled WGS sequence"/>
</dbReference>
<keyword evidence="2" id="KW-1185">Reference proteome</keyword>
<name>A0A9K3LXV4_9STRA</name>
<dbReference type="AlphaFoldDB" id="A0A9K3LXV4"/>